<keyword evidence="2" id="KW-0812">Transmembrane</keyword>
<keyword evidence="4" id="KW-1185">Reference proteome</keyword>
<evidence type="ECO:0000256" key="2">
    <source>
        <dbReference type="SAM" id="Phobius"/>
    </source>
</evidence>
<feature type="transmembrane region" description="Helical" evidence="2">
    <location>
        <begin position="98"/>
        <end position="118"/>
    </location>
</feature>
<dbReference type="EMBL" id="VCKW01000449">
    <property type="protein sequence ID" value="TMQ86151.1"/>
    <property type="molecule type" value="Genomic_DNA"/>
</dbReference>
<name>A0A5C4IYR8_9ACTN</name>
<dbReference type="AlphaFoldDB" id="A0A5C4IYR8"/>
<feature type="compositionally biased region" description="Low complexity" evidence="1">
    <location>
        <begin position="167"/>
        <end position="191"/>
    </location>
</feature>
<accession>A0A5C4IYR8</accession>
<evidence type="ECO:0000313" key="3">
    <source>
        <dbReference type="EMBL" id="TMQ86151.1"/>
    </source>
</evidence>
<dbReference type="Proteomes" id="UP000309174">
    <property type="component" value="Unassembled WGS sequence"/>
</dbReference>
<feature type="region of interest" description="Disordered" evidence="1">
    <location>
        <begin position="125"/>
        <end position="208"/>
    </location>
</feature>
<reference evidence="3 4" key="1">
    <citation type="submission" date="2019-05" db="EMBL/GenBank/DDBJ databases">
        <title>Draft genome sequence of Actinomadura sp. 14C53.</title>
        <authorList>
            <person name="Saricaoglu S."/>
            <person name="Isik K."/>
        </authorList>
    </citation>
    <scope>NUCLEOTIDE SEQUENCE [LARGE SCALE GENOMIC DNA]</scope>
    <source>
        <strain evidence="3 4">14C53</strain>
    </source>
</reference>
<dbReference type="OrthoDB" id="3482816at2"/>
<sequence>MIRDPISRGARHRRDKLVVTGIPPVVGPETPPPVDPVAGTAPTTETWPVTETGPGWEPGPGVETELETELETATGAQTATSPVFVDSTGWRARLGRRFGLAAGAVLIVFLGALGIGMATGPDVPFTPWKEPSGRPGVELSRPPGPTKKPDDQRAAGRPGSAGGGEGAAPAVSGSSAPSSARPAPPTATSRPGRSEATPPAWGRKKKSN</sequence>
<feature type="compositionally biased region" description="Low complexity" evidence="1">
    <location>
        <begin position="48"/>
        <end position="62"/>
    </location>
</feature>
<evidence type="ECO:0000256" key="1">
    <source>
        <dbReference type="SAM" id="MobiDB-lite"/>
    </source>
</evidence>
<keyword evidence="2" id="KW-1133">Transmembrane helix</keyword>
<dbReference type="RefSeq" id="WP_138650517.1">
    <property type="nucleotide sequence ID" value="NZ_VCKW01000449.1"/>
</dbReference>
<protein>
    <submittedName>
        <fullName evidence="3">Uncharacterized protein</fullName>
    </submittedName>
</protein>
<keyword evidence="2" id="KW-0472">Membrane</keyword>
<comment type="caution">
    <text evidence="3">The sequence shown here is derived from an EMBL/GenBank/DDBJ whole genome shotgun (WGS) entry which is preliminary data.</text>
</comment>
<evidence type="ECO:0000313" key="4">
    <source>
        <dbReference type="Proteomes" id="UP000309174"/>
    </source>
</evidence>
<feature type="compositionally biased region" description="Pro residues" evidence="1">
    <location>
        <begin position="25"/>
        <end position="35"/>
    </location>
</feature>
<proteinExistence type="predicted"/>
<feature type="region of interest" description="Disordered" evidence="1">
    <location>
        <begin position="1"/>
        <end position="62"/>
    </location>
</feature>
<gene>
    <name evidence="3" type="ORF">ETD83_40320</name>
</gene>
<organism evidence="3 4">
    <name type="scientific">Actinomadura soli</name>
    <dbReference type="NCBI Taxonomy" id="2508997"/>
    <lineage>
        <taxon>Bacteria</taxon>
        <taxon>Bacillati</taxon>
        <taxon>Actinomycetota</taxon>
        <taxon>Actinomycetes</taxon>
        <taxon>Streptosporangiales</taxon>
        <taxon>Thermomonosporaceae</taxon>
        <taxon>Actinomadura</taxon>
    </lineage>
</organism>